<evidence type="ECO:0000256" key="5">
    <source>
        <dbReference type="PIRSR" id="PIRSR017617-1"/>
    </source>
</evidence>
<evidence type="ECO:0000313" key="7">
    <source>
        <dbReference type="EMBL" id="MSA89879.1"/>
    </source>
</evidence>
<comment type="caution">
    <text evidence="7">The sequence shown here is derived from an EMBL/GenBank/DDBJ whole genome shotgun (WGS) entry which is preliminary data.</text>
</comment>
<sequence length="340" mass="36983">MIDLRSDTVTQPTLAMRRAMAEAVVGDDVYEDDPTVNELQRKAAELLGKEAGLFVCSGTMGNLLAVMSQTQRGDEIIAGRHSHLVTHEVGGAAQIAQVMIHPVDHPQDWIEPEAIRTAIHSEDIHEPQTRLVCLENALSNGGIVPLPLLRQTYQTAKALGLRVHLDGARIFNAAVACGCSVSEIAACADTVTFCLSKGLAAPIGSVLVGDRAFIERARRNRKLLGGGLRQAGILAAAGLTALDTMTERLQEDHNHAKLLGELLAQIPGIHVEKERIQINMVFFKLCNDKIQPADFLKKLNKEGILTNPEDHGLFRFVTHYGIMESDVRTAAEAVRKIMEG</sequence>
<dbReference type="PANTHER" id="PTHR48097">
    <property type="entry name" value="L-THREONINE ALDOLASE-RELATED"/>
    <property type="match status" value="1"/>
</dbReference>
<evidence type="ECO:0000256" key="2">
    <source>
        <dbReference type="ARBA" id="ARBA00006966"/>
    </source>
</evidence>
<accession>A0A6N7S7U5</accession>
<keyword evidence="3" id="KW-0663">Pyridoxal phosphate</keyword>
<dbReference type="FunFam" id="3.40.640.10:FF:000030">
    <property type="entry name" value="Low-specificity L-threonine aldolase"/>
    <property type="match status" value="1"/>
</dbReference>
<name>A0A6N7S7U5_9FIRM</name>
<evidence type="ECO:0000256" key="1">
    <source>
        <dbReference type="ARBA" id="ARBA00001933"/>
    </source>
</evidence>
<keyword evidence="4 7" id="KW-0456">Lyase</keyword>
<dbReference type="InterPro" id="IPR015422">
    <property type="entry name" value="PyrdxlP-dep_Trfase_small"/>
</dbReference>
<reference evidence="9 10" key="1">
    <citation type="journal article" date="2019" name="Nat. Med.">
        <title>A library of human gut bacterial isolates paired with longitudinal multiomics data enables mechanistic microbiome research.</title>
        <authorList>
            <person name="Poyet M."/>
            <person name="Groussin M."/>
            <person name="Gibbons S.M."/>
            <person name="Avila-Pacheco J."/>
            <person name="Jiang X."/>
            <person name="Kearney S.M."/>
            <person name="Perrotta A.R."/>
            <person name="Berdy B."/>
            <person name="Zhao S."/>
            <person name="Lieberman T.D."/>
            <person name="Swanson P.K."/>
            <person name="Smith M."/>
            <person name="Roesemann S."/>
            <person name="Alexander J.E."/>
            <person name="Rich S.A."/>
            <person name="Livny J."/>
            <person name="Vlamakis H."/>
            <person name="Clish C."/>
            <person name="Bullock K."/>
            <person name="Deik A."/>
            <person name="Scott J."/>
            <person name="Pierce K.A."/>
            <person name="Xavier R.J."/>
            <person name="Alm E.J."/>
        </authorList>
    </citation>
    <scope>NUCLEOTIDE SEQUENCE [LARGE SCALE GENOMIC DNA]</scope>
    <source>
        <strain evidence="7 9">BIOML-A4</strain>
        <strain evidence="8 10">BIOML-A5</strain>
    </source>
</reference>
<evidence type="ECO:0000313" key="10">
    <source>
        <dbReference type="Proteomes" id="UP000480929"/>
    </source>
</evidence>
<dbReference type="EC" id="4.1.2.48" evidence="7"/>
<evidence type="ECO:0000313" key="8">
    <source>
        <dbReference type="EMBL" id="MSC33634.1"/>
    </source>
</evidence>
<dbReference type="PIRSF" id="PIRSF017617">
    <property type="entry name" value="Thr_aldolase"/>
    <property type="match status" value="1"/>
</dbReference>
<feature type="modified residue" description="N6-(pyridoxal phosphate)lysine" evidence="5">
    <location>
        <position position="197"/>
    </location>
</feature>
<dbReference type="EMBL" id="WKPI01000019">
    <property type="protein sequence ID" value="MSC33634.1"/>
    <property type="molecule type" value="Genomic_DNA"/>
</dbReference>
<feature type="domain" description="Aromatic amino acid beta-eliminating lyase/threonine aldolase" evidence="6">
    <location>
        <begin position="3"/>
        <end position="284"/>
    </location>
</feature>
<dbReference type="NCBIfam" id="NF007825">
    <property type="entry name" value="PRK10534.1"/>
    <property type="match status" value="1"/>
</dbReference>
<dbReference type="RefSeq" id="WP_154239037.1">
    <property type="nucleotide sequence ID" value="NZ_CALJPI010000294.1"/>
</dbReference>
<evidence type="ECO:0000256" key="3">
    <source>
        <dbReference type="ARBA" id="ARBA00022898"/>
    </source>
</evidence>
<dbReference type="GO" id="GO:0006545">
    <property type="term" value="P:glycine biosynthetic process"/>
    <property type="evidence" value="ECO:0007669"/>
    <property type="project" value="TreeGrafter"/>
</dbReference>
<dbReference type="GO" id="GO:0008732">
    <property type="term" value="F:L-allo-threonine aldolase activity"/>
    <property type="evidence" value="ECO:0007669"/>
    <property type="project" value="TreeGrafter"/>
</dbReference>
<dbReference type="Proteomes" id="UP000480929">
    <property type="component" value="Unassembled WGS sequence"/>
</dbReference>
<organism evidence="7 9">
    <name type="scientific">Holdemania massiliensis</name>
    <dbReference type="NCBI Taxonomy" id="1468449"/>
    <lineage>
        <taxon>Bacteria</taxon>
        <taxon>Bacillati</taxon>
        <taxon>Bacillota</taxon>
        <taxon>Erysipelotrichia</taxon>
        <taxon>Erysipelotrichales</taxon>
        <taxon>Erysipelotrichaceae</taxon>
        <taxon>Holdemania</taxon>
    </lineage>
</organism>
<dbReference type="InterPro" id="IPR001597">
    <property type="entry name" value="ArAA_b-elim_lyase/Thr_aldolase"/>
</dbReference>
<dbReference type="Pfam" id="PF01212">
    <property type="entry name" value="Beta_elim_lyase"/>
    <property type="match status" value="1"/>
</dbReference>
<gene>
    <name evidence="7" type="primary">ltaE</name>
    <name evidence="8" type="ORF">GKD88_10930</name>
    <name evidence="7" type="ORF">GKE08_11130</name>
</gene>
<dbReference type="InterPro" id="IPR015421">
    <property type="entry name" value="PyrdxlP-dep_Trfase_major"/>
</dbReference>
<dbReference type="GO" id="GO:0005829">
    <property type="term" value="C:cytosol"/>
    <property type="evidence" value="ECO:0007669"/>
    <property type="project" value="TreeGrafter"/>
</dbReference>
<dbReference type="Gene3D" id="3.40.640.10">
    <property type="entry name" value="Type I PLP-dependent aspartate aminotransferase-like (Major domain)"/>
    <property type="match status" value="1"/>
</dbReference>
<dbReference type="PANTHER" id="PTHR48097:SF9">
    <property type="entry name" value="L-THREONINE ALDOLASE"/>
    <property type="match status" value="1"/>
</dbReference>
<dbReference type="InterPro" id="IPR023603">
    <property type="entry name" value="Low_specificity_L-TA-like"/>
</dbReference>
<dbReference type="EMBL" id="WKPJ01000017">
    <property type="protein sequence ID" value="MSA89879.1"/>
    <property type="molecule type" value="Genomic_DNA"/>
</dbReference>
<evidence type="ECO:0000313" key="9">
    <source>
        <dbReference type="Proteomes" id="UP000433575"/>
    </source>
</evidence>
<comment type="cofactor">
    <cofactor evidence="1">
        <name>pyridoxal 5'-phosphate</name>
        <dbReference type="ChEBI" id="CHEBI:597326"/>
    </cofactor>
</comment>
<keyword evidence="10" id="KW-1185">Reference proteome</keyword>
<dbReference type="GO" id="GO:0006567">
    <property type="term" value="P:L-threonine catabolic process"/>
    <property type="evidence" value="ECO:0007669"/>
    <property type="project" value="TreeGrafter"/>
</dbReference>
<dbReference type="InterPro" id="IPR015424">
    <property type="entry name" value="PyrdxlP-dep_Trfase"/>
</dbReference>
<dbReference type="NCBIfam" id="NF041359">
    <property type="entry name" value="GntG_guanitoxin"/>
    <property type="match status" value="1"/>
</dbReference>
<dbReference type="Proteomes" id="UP000433575">
    <property type="component" value="Unassembled WGS sequence"/>
</dbReference>
<comment type="similarity">
    <text evidence="2">Belongs to the threonine aldolase family.</text>
</comment>
<dbReference type="Gene3D" id="3.90.1150.10">
    <property type="entry name" value="Aspartate Aminotransferase, domain 1"/>
    <property type="match status" value="1"/>
</dbReference>
<dbReference type="CDD" id="cd06502">
    <property type="entry name" value="TA_like"/>
    <property type="match status" value="1"/>
</dbReference>
<dbReference type="OrthoDB" id="9774495at2"/>
<dbReference type="SUPFAM" id="SSF53383">
    <property type="entry name" value="PLP-dependent transferases"/>
    <property type="match status" value="1"/>
</dbReference>
<dbReference type="AlphaFoldDB" id="A0A6N7S7U5"/>
<dbReference type="FunFam" id="3.90.1150.10:FF:000041">
    <property type="entry name" value="Low-specificity L-threonine aldolase"/>
    <property type="match status" value="1"/>
</dbReference>
<evidence type="ECO:0000259" key="6">
    <source>
        <dbReference type="Pfam" id="PF01212"/>
    </source>
</evidence>
<protein>
    <submittedName>
        <fullName evidence="7">Low-specificity L-threonine aldolase</fullName>
        <ecNumber evidence="7">4.1.2.48</ecNumber>
    </submittedName>
</protein>
<proteinExistence type="inferred from homology"/>
<evidence type="ECO:0000256" key="4">
    <source>
        <dbReference type="ARBA" id="ARBA00023239"/>
    </source>
</evidence>